<evidence type="ECO:0000313" key="2">
    <source>
        <dbReference type="Proteomes" id="UP000309997"/>
    </source>
</evidence>
<organism evidence="1 2">
    <name type="scientific">Populus alba</name>
    <name type="common">White poplar</name>
    <dbReference type="NCBI Taxonomy" id="43335"/>
    <lineage>
        <taxon>Eukaryota</taxon>
        <taxon>Viridiplantae</taxon>
        <taxon>Streptophyta</taxon>
        <taxon>Embryophyta</taxon>
        <taxon>Tracheophyta</taxon>
        <taxon>Spermatophyta</taxon>
        <taxon>Magnoliopsida</taxon>
        <taxon>eudicotyledons</taxon>
        <taxon>Gunneridae</taxon>
        <taxon>Pentapetalae</taxon>
        <taxon>rosids</taxon>
        <taxon>fabids</taxon>
        <taxon>Malpighiales</taxon>
        <taxon>Salicaceae</taxon>
        <taxon>Saliceae</taxon>
        <taxon>Populus</taxon>
    </lineage>
</organism>
<name>A0ACC4CA81_POPAL</name>
<proteinExistence type="predicted"/>
<evidence type="ECO:0000313" key="1">
    <source>
        <dbReference type="EMBL" id="KAL3591571.1"/>
    </source>
</evidence>
<gene>
    <name evidence="1" type="ORF">D5086_010211</name>
</gene>
<accession>A0ACC4CA81</accession>
<comment type="caution">
    <text evidence="1">The sequence shown here is derived from an EMBL/GenBank/DDBJ whole genome shotgun (WGS) entry which is preliminary data.</text>
</comment>
<keyword evidence="2" id="KW-1185">Reference proteome</keyword>
<dbReference type="Proteomes" id="UP000309997">
    <property type="component" value="Unassembled WGS sequence"/>
</dbReference>
<reference evidence="1 2" key="1">
    <citation type="journal article" date="2024" name="Plant Biotechnol. J.">
        <title>Genome and CRISPR/Cas9 system of a widespread forest tree (Populus alba) in the world.</title>
        <authorList>
            <person name="Liu Y.J."/>
            <person name="Jiang P.F."/>
            <person name="Han X.M."/>
            <person name="Li X.Y."/>
            <person name="Wang H.M."/>
            <person name="Wang Y.J."/>
            <person name="Wang X.X."/>
            <person name="Zeng Q.Y."/>
        </authorList>
    </citation>
    <scope>NUCLEOTIDE SEQUENCE [LARGE SCALE GENOMIC DNA]</scope>
    <source>
        <strain evidence="2">cv. PAL-ZL1</strain>
    </source>
</reference>
<sequence length="369" mass="42080">MTRCFSFVAAQDSYYRYCFKRAGLKSSTTNLGDGTIMHCWIPKMHNPSTIPTLLLLIHGFGANAMWQFHGLIPHFMSTFNVYVPDLLFFGESYTTRAERSESFQAQCVMRLMEAQNVAKMDVFGLSYGGFVAYSMAAQFKERVGRVALGCAGVCFEEKDEGSIKVFKVTTAEEAVSILLPQTPEKAREMVRLSFYKPPPSMPSCFLWDFIEVMCTEFRQEKEELIQALHKDRKMSDLPKITQPTLIIWGEHDQVFPLELAHRLERHIRDNAELVIIKNVGHALNAERPKELYKHLKSFFIGSHPLSKQASHGNASYFEEFALQKLEKFFCDCCIPFVADRVLDAPLYLCMDVELTVLCSTSNQSLLEVV</sequence>
<dbReference type="EMBL" id="RCHU02000005">
    <property type="protein sequence ID" value="KAL3591571.1"/>
    <property type="molecule type" value="Genomic_DNA"/>
</dbReference>
<protein>
    <submittedName>
        <fullName evidence="1">Uncharacterized protein</fullName>
    </submittedName>
</protein>